<comment type="caution">
    <text evidence="1">The sequence shown here is derived from an EMBL/GenBank/DDBJ whole genome shotgun (WGS) entry which is preliminary data.</text>
</comment>
<organism evidence="1 2">
    <name type="scientific">Ficus carica</name>
    <name type="common">Common fig</name>
    <dbReference type="NCBI Taxonomy" id="3494"/>
    <lineage>
        <taxon>Eukaryota</taxon>
        <taxon>Viridiplantae</taxon>
        <taxon>Streptophyta</taxon>
        <taxon>Embryophyta</taxon>
        <taxon>Tracheophyta</taxon>
        <taxon>Spermatophyta</taxon>
        <taxon>Magnoliopsida</taxon>
        <taxon>eudicotyledons</taxon>
        <taxon>Gunneridae</taxon>
        <taxon>Pentapetalae</taxon>
        <taxon>rosids</taxon>
        <taxon>fabids</taxon>
        <taxon>Rosales</taxon>
        <taxon>Moraceae</taxon>
        <taxon>Ficeae</taxon>
        <taxon>Ficus</taxon>
    </lineage>
</organism>
<accession>A0AA87YP37</accession>
<gene>
    <name evidence="1" type="ORF">TIFTF001_042894</name>
</gene>
<name>A0AA87YP37_FICCA</name>
<dbReference type="EMBL" id="BTGU01002527">
    <property type="protein sequence ID" value="GMN19604.1"/>
    <property type="molecule type" value="Genomic_DNA"/>
</dbReference>
<evidence type="ECO:0000313" key="2">
    <source>
        <dbReference type="Proteomes" id="UP001187192"/>
    </source>
</evidence>
<proteinExistence type="predicted"/>
<reference evidence="1" key="1">
    <citation type="submission" date="2023-07" db="EMBL/GenBank/DDBJ databases">
        <title>draft genome sequence of fig (Ficus carica).</title>
        <authorList>
            <person name="Takahashi T."/>
            <person name="Nishimura K."/>
        </authorList>
    </citation>
    <scope>NUCLEOTIDE SEQUENCE</scope>
</reference>
<evidence type="ECO:0000313" key="1">
    <source>
        <dbReference type="EMBL" id="GMN19604.1"/>
    </source>
</evidence>
<keyword evidence="2" id="KW-1185">Reference proteome</keyword>
<protein>
    <submittedName>
        <fullName evidence="1">Uncharacterized protein</fullName>
    </submittedName>
</protein>
<dbReference type="Proteomes" id="UP001187192">
    <property type="component" value="Unassembled WGS sequence"/>
</dbReference>
<sequence>MSKQKVGTHVKDHMMQVIAKATENGAELDCNTQIEMVFKTLSKDFVGFWAAYNFGGEANLAIARSPDFVGNKKNNSGAGIRCFAQLEGCSPCTGASTMDNRCSCSFDVSFDTLCGNTRHRGVSRTVTQQSIPVVNRLMVFSCSTIGGCVAPAMNALRIEALSALLLVFRGGVGCSMSGGFECRRL</sequence>
<dbReference type="AlphaFoldDB" id="A0AA87YP37"/>